<evidence type="ECO:0000313" key="1">
    <source>
        <dbReference type="EMBL" id="CAB4017844.1"/>
    </source>
</evidence>
<keyword evidence="2" id="KW-1185">Reference proteome</keyword>
<dbReference type="InterPro" id="IPR037221">
    <property type="entry name" value="H-type_lectin_dom_sf"/>
</dbReference>
<feature type="non-terminal residue" evidence="1">
    <location>
        <position position="1"/>
    </location>
</feature>
<dbReference type="EMBL" id="CACRXK020009728">
    <property type="protein sequence ID" value="CAB4017844.1"/>
    <property type="molecule type" value="Genomic_DNA"/>
</dbReference>
<protein>
    <submittedName>
        <fullName evidence="1">---NA</fullName>
    </submittedName>
</protein>
<dbReference type="Gene3D" id="2.60.40.2080">
    <property type="match status" value="1"/>
</dbReference>
<organism evidence="1 2">
    <name type="scientific">Paramuricea clavata</name>
    <name type="common">Red gorgonian</name>
    <name type="synonym">Violescent sea-whip</name>
    <dbReference type="NCBI Taxonomy" id="317549"/>
    <lineage>
        <taxon>Eukaryota</taxon>
        <taxon>Metazoa</taxon>
        <taxon>Cnidaria</taxon>
        <taxon>Anthozoa</taxon>
        <taxon>Octocorallia</taxon>
        <taxon>Malacalcyonacea</taxon>
        <taxon>Plexauridae</taxon>
        <taxon>Paramuricea</taxon>
    </lineage>
</organism>
<dbReference type="GO" id="GO:0030246">
    <property type="term" value="F:carbohydrate binding"/>
    <property type="evidence" value="ECO:0007669"/>
    <property type="project" value="InterPro"/>
</dbReference>
<dbReference type="Pfam" id="PF09458">
    <property type="entry name" value="H_lectin"/>
    <property type="match status" value="1"/>
</dbReference>
<dbReference type="SUPFAM" id="SSF141086">
    <property type="entry name" value="Agglutinin HPA-like"/>
    <property type="match status" value="1"/>
</dbReference>
<sequence length="99" mass="11368">AKLDTKHRSIVHLRQVIVLDADQDVYVKFNPTFRTIPKVMIGLTLVDTHEDQNVRVRVRVGSVTKGQRWILAQIPAMGLFYYVSNWRQLDGMSMNVNGT</sequence>
<evidence type="ECO:0000313" key="2">
    <source>
        <dbReference type="Proteomes" id="UP001152795"/>
    </source>
</evidence>
<gene>
    <name evidence="1" type="ORF">PACLA_8A030360</name>
</gene>
<dbReference type="InterPro" id="IPR019019">
    <property type="entry name" value="H-type_lectin_domain"/>
</dbReference>
<reference evidence="1" key="1">
    <citation type="submission" date="2020-04" db="EMBL/GenBank/DDBJ databases">
        <authorList>
            <person name="Alioto T."/>
            <person name="Alioto T."/>
            <person name="Gomez Garrido J."/>
        </authorList>
    </citation>
    <scope>NUCLEOTIDE SEQUENCE</scope>
    <source>
        <strain evidence="1">A484AB</strain>
    </source>
</reference>
<dbReference type="AlphaFoldDB" id="A0A7D9EXY7"/>
<dbReference type="GO" id="GO:0007155">
    <property type="term" value="P:cell adhesion"/>
    <property type="evidence" value="ECO:0007669"/>
    <property type="project" value="InterPro"/>
</dbReference>
<accession>A0A7D9EXY7</accession>
<proteinExistence type="predicted"/>
<comment type="caution">
    <text evidence="1">The sequence shown here is derived from an EMBL/GenBank/DDBJ whole genome shotgun (WGS) entry which is preliminary data.</text>
</comment>
<dbReference type="Proteomes" id="UP001152795">
    <property type="component" value="Unassembled WGS sequence"/>
</dbReference>
<name>A0A7D9EXY7_PARCT</name>